<accession>U3A1A3</accession>
<protein>
    <submittedName>
        <fullName evidence="1">Uncharacterized protein</fullName>
    </submittedName>
</protein>
<sequence>MDRDTVEPRIDSFPGDATDREIELAVSFLEDALADPRVARA</sequence>
<dbReference type="Proteomes" id="UP000016986">
    <property type="component" value="Unassembled WGS sequence"/>
</dbReference>
<reference evidence="1 2" key="1">
    <citation type="submission" date="2013-09" db="EMBL/GenBank/DDBJ databases">
        <title>Whole genome sequencing of Halarchaeum acidiphilum strain MH1-52-1.</title>
        <authorList>
            <person name="Shimane Y."/>
            <person name="Minegishi H."/>
            <person name="Nishi S."/>
            <person name="Echigo A."/>
            <person name="Shuto A."/>
            <person name="Konishi M."/>
            <person name="Ito T."/>
            <person name="Ohkuma M."/>
            <person name="Ohta Y."/>
            <person name="Nagano Y."/>
            <person name="Tsubouchi T."/>
            <person name="Mori K."/>
            <person name="Usui K."/>
            <person name="Kamekura M."/>
            <person name="Usami R."/>
            <person name="Takaki Y."/>
            <person name="Hatada Y."/>
        </authorList>
    </citation>
    <scope>NUCLEOTIDE SEQUENCE [LARGE SCALE GENOMIC DNA]</scope>
    <source>
        <strain evidence="1 2">JCM 16109</strain>
    </source>
</reference>
<proteinExistence type="predicted"/>
<organism evidence="1 2">
    <name type="scientific">Halarchaeum acidiphilum MH1-52-1</name>
    <dbReference type="NCBI Taxonomy" id="1261545"/>
    <lineage>
        <taxon>Archaea</taxon>
        <taxon>Methanobacteriati</taxon>
        <taxon>Methanobacteriota</taxon>
        <taxon>Stenosarchaea group</taxon>
        <taxon>Halobacteria</taxon>
        <taxon>Halobacteriales</taxon>
        <taxon>Halobacteriaceae</taxon>
    </lineage>
</organism>
<dbReference type="AlphaFoldDB" id="U3A1A3"/>
<keyword evidence="2" id="KW-1185">Reference proteome</keyword>
<dbReference type="EMBL" id="BATA01000002">
    <property type="protein sequence ID" value="GAD51409.1"/>
    <property type="molecule type" value="Genomic_DNA"/>
</dbReference>
<dbReference type="RefSeq" id="WP_020220582.1">
    <property type="nucleotide sequence ID" value="NZ_BANO01000003.1"/>
</dbReference>
<name>U3A1A3_9EURY</name>
<comment type="caution">
    <text evidence="1">The sequence shown here is derived from an EMBL/GenBank/DDBJ whole genome shotgun (WGS) entry which is preliminary data.</text>
</comment>
<evidence type="ECO:0000313" key="1">
    <source>
        <dbReference type="EMBL" id="GAD51409.1"/>
    </source>
</evidence>
<evidence type="ECO:0000313" key="2">
    <source>
        <dbReference type="Proteomes" id="UP000016986"/>
    </source>
</evidence>
<gene>
    <name evidence="1" type="ORF">MBEHAL_0169</name>
</gene>